<keyword evidence="7" id="KW-0460">Magnesium</keyword>
<evidence type="ECO:0000256" key="2">
    <source>
        <dbReference type="ARBA" id="ARBA00022598"/>
    </source>
</evidence>
<dbReference type="Gene3D" id="3.30.470.30">
    <property type="entry name" value="DNA ligase/mRNA capping enzyme"/>
    <property type="match status" value="1"/>
</dbReference>
<dbReference type="CDD" id="cd17748">
    <property type="entry name" value="BRCT_DNA_ligase_like"/>
    <property type="match status" value="1"/>
</dbReference>
<keyword evidence="9" id="KW-0234">DNA repair</keyword>
<dbReference type="EC" id="6.5.1.2" evidence="1"/>
<protein>
    <recommendedName>
        <fullName evidence="1">DNA ligase (NAD(+))</fullName>
        <ecNumber evidence="1">6.5.1.2</ecNumber>
    </recommendedName>
</protein>
<accession>A0A1Z5JXB5</accession>
<organism evidence="13 14">
    <name type="scientific">Fistulifera solaris</name>
    <name type="common">Oleaginous diatom</name>
    <dbReference type="NCBI Taxonomy" id="1519565"/>
    <lineage>
        <taxon>Eukaryota</taxon>
        <taxon>Sar</taxon>
        <taxon>Stramenopiles</taxon>
        <taxon>Ochrophyta</taxon>
        <taxon>Bacillariophyta</taxon>
        <taxon>Bacillariophyceae</taxon>
        <taxon>Bacillariophycidae</taxon>
        <taxon>Naviculales</taxon>
        <taxon>Naviculaceae</taxon>
        <taxon>Fistulifera</taxon>
    </lineage>
</organism>
<keyword evidence="3" id="KW-0235">DNA replication</keyword>
<dbReference type="PIRSF" id="PIRSF001604">
    <property type="entry name" value="LigA"/>
    <property type="match status" value="1"/>
</dbReference>
<keyword evidence="4" id="KW-0479">Metal-binding</keyword>
<dbReference type="InterPro" id="IPR033136">
    <property type="entry name" value="DNA_ligase_CS"/>
</dbReference>
<dbReference type="Gene3D" id="1.10.287.610">
    <property type="entry name" value="Helix hairpin bin"/>
    <property type="match status" value="1"/>
</dbReference>
<evidence type="ECO:0000259" key="12">
    <source>
        <dbReference type="PROSITE" id="PS50172"/>
    </source>
</evidence>
<dbReference type="PROSITE" id="PS01056">
    <property type="entry name" value="DNA_LIGASE_N2"/>
    <property type="match status" value="1"/>
</dbReference>
<evidence type="ECO:0000313" key="13">
    <source>
        <dbReference type="EMBL" id="GAX18655.1"/>
    </source>
</evidence>
<dbReference type="SMART" id="SM00292">
    <property type="entry name" value="BRCT"/>
    <property type="match status" value="1"/>
</dbReference>
<dbReference type="InterPro" id="IPR036420">
    <property type="entry name" value="BRCT_dom_sf"/>
</dbReference>
<dbReference type="InterPro" id="IPR001679">
    <property type="entry name" value="DNA_ligase"/>
</dbReference>
<dbReference type="InterPro" id="IPR010994">
    <property type="entry name" value="RuvA_2-like"/>
</dbReference>
<evidence type="ECO:0000256" key="11">
    <source>
        <dbReference type="SAM" id="SignalP"/>
    </source>
</evidence>
<evidence type="ECO:0000256" key="4">
    <source>
        <dbReference type="ARBA" id="ARBA00022723"/>
    </source>
</evidence>
<keyword evidence="11" id="KW-0732">Signal</keyword>
<reference evidence="13 14" key="1">
    <citation type="journal article" date="2015" name="Plant Cell">
        <title>Oil accumulation by the oleaginous diatom Fistulifera solaris as revealed by the genome and transcriptome.</title>
        <authorList>
            <person name="Tanaka T."/>
            <person name="Maeda Y."/>
            <person name="Veluchamy A."/>
            <person name="Tanaka M."/>
            <person name="Abida H."/>
            <person name="Marechal E."/>
            <person name="Bowler C."/>
            <person name="Muto M."/>
            <person name="Sunaga Y."/>
            <person name="Tanaka M."/>
            <person name="Yoshino T."/>
            <person name="Taniguchi T."/>
            <person name="Fukuda Y."/>
            <person name="Nemoto M."/>
            <person name="Matsumoto M."/>
            <person name="Wong P.S."/>
            <person name="Aburatani S."/>
            <person name="Fujibuchi W."/>
        </authorList>
    </citation>
    <scope>NUCLEOTIDE SEQUENCE [LARGE SCALE GENOMIC DNA]</scope>
    <source>
        <strain evidence="13 14">JPCC DA0580</strain>
    </source>
</reference>
<evidence type="ECO:0000256" key="6">
    <source>
        <dbReference type="ARBA" id="ARBA00022833"/>
    </source>
</evidence>
<dbReference type="Pfam" id="PF01653">
    <property type="entry name" value="DNA_ligase_aden"/>
    <property type="match status" value="1"/>
</dbReference>
<dbReference type="Proteomes" id="UP000198406">
    <property type="component" value="Unassembled WGS sequence"/>
</dbReference>
<dbReference type="InterPro" id="IPR001357">
    <property type="entry name" value="BRCT_dom"/>
</dbReference>
<dbReference type="GO" id="GO:0006281">
    <property type="term" value="P:DNA repair"/>
    <property type="evidence" value="ECO:0007669"/>
    <property type="project" value="UniProtKB-KW"/>
</dbReference>
<dbReference type="GO" id="GO:0006260">
    <property type="term" value="P:DNA replication"/>
    <property type="evidence" value="ECO:0007669"/>
    <property type="project" value="UniProtKB-KW"/>
</dbReference>
<dbReference type="InterPro" id="IPR013839">
    <property type="entry name" value="DNAligase_adenylation"/>
</dbReference>
<dbReference type="EMBL" id="BDSP01000131">
    <property type="protein sequence ID" value="GAX18655.1"/>
    <property type="molecule type" value="Genomic_DNA"/>
</dbReference>
<dbReference type="SUPFAM" id="SSF50249">
    <property type="entry name" value="Nucleic acid-binding proteins"/>
    <property type="match status" value="1"/>
</dbReference>
<evidence type="ECO:0000256" key="1">
    <source>
        <dbReference type="ARBA" id="ARBA00012722"/>
    </source>
</evidence>
<dbReference type="PROSITE" id="PS50172">
    <property type="entry name" value="BRCT"/>
    <property type="match status" value="1"/>
</dbReference>
<evidence type="ECO:0000256" key="10">
    <source>
        <dbReference type="ARBA" id="ARBA00034005"/>
    </source>
</evidence>
<dbReference type="InterPro" id="IPR004150">
    <property type="entry name" value="NAD_DNA_ligase_OB"/>
</dbReference>
<evidence type="ECO:0000256" key="7">
    <source>
        <dbReference type="ARBA" id="ARBA00022842"/>
    </source>
</evidence>
<name>A0A1Z5JXB5_FISSO</name>
<evidence type="ECO:0000256" key="5">
    <source>
        <dbReference type="ARBA" id="ARBA00022763"/>
    </source>
</evidence>
<comment type="caution">
    <text evidence="13">The sequence shown here is derived from an EMBL/GenBank/DDBJ whole genome shotgun (WGS) entry which is preliminary data.</text>
</comment>
<evidence type="ECO:0000256" key="3">
    <source>
        <dbReference type="ARBA" id="ARBA00022705"/>
    </source>
</evidence>
<dbReference type="Gene3D" id="1.10.150.20">
    <property type="entry name" value="5' to 3' exonuclease, C-terminal subdomain"/>
    <property type="match status" value="2"/>
</dbReference>
<keyword evidence="14" id="KW-1185">Reference proteome</keyword>
<sequence length="811" mass="89367">MHVWWLCSLAFIMLSATKKRFLAGAFQMVHHRHRMPPTSRLFSTTSDAIYQEFLWLSNEIRKQEERYYNNPQNPSISDDEYDALVRREEALSQEYPHLLLKLQKEVNLGAQTTRAGRVGTTPLTTARVKQKHRQAMLSLENVHNTTQLLAWFERIRKKLVNSQVDTVTITTEPKIDGLSLNLRYTRQSTQWELQWAATRGDGKQGIDVTHAVRRCPAIPQILDAASLPLSGDAIEIKGEVVLPQSVFEKEGIRANFSNARNAASGILLRKETSGEQEDENWATKLSFYAYDLDLGSERKLDGQEALKVLLNLGFCTPQPTISTTLSILDDQTQWNETDITNLLGYHQSLMKHREGSENASSTWQWGDYEMDGCVHKVDEALFRAVLGNSNRAPRWAVAHKFPSRVGVTKLLDVTVQVGRTGSLTPVAILEPIDLNGVSVQRATLHNFRHLQQTLGGKSIPRETSVMVRRAGEVIPQVVGIVGEVNNHEQGTISLEAPTSCPACGSIVVAEREWTGNYDRGFVLRCGGPALLCPPRAVMALSHAFSRDALDVTGLSQNRIEQLMEAGLLKVPSDLFARPEHFTETVAALKSWGPKSAQNLVTTANKIANEGVDLSRFIYSLNIRFVGVHSSTLLAGLYGKVDSFLDDIEKVGNSNENDCLTVLFEDNEATKGIGPAVINALISFGQEEELVRAARALAKSVKVHDVSSTVSTQPVSGNFADLPFAGWSVVFTGSMPDMSRTKAQEMAKSLGAKSTPGSVSKSTDLVVAGDKGGKKLEQAESLGVKVMSADDFIELWQTYNVQSAVLDGKADK</sequence>
<keyword evidence="6" id="KW-0862">Zinc</keyword>
<dbReference type="SUPFAM" id="SSF56091">
    <property type="entry name" value="DNA ligase/mRNA capping enzyme, catalytic domain"/>
    <property type="match status" value="1"/>
</dbReference>
<feature type="domain" description="BRCT" evidence="12">
    <location>
        <begin position="718"/>
        <end position="795"/>
    </location>
</feature>
<dbReference type="AlphaFoldDB" id="A0A1Z5JXB5"/>
<dbReference type="SUPFAM" id="SSF47781">
    <property type="entry name" value="RuvA domain 2-like"/>
    <property type="match status" value="1"/>
</dbReference>
<dbReference type="Gene3D" id="2.40.50.140">
    <property type="entry name" value="Nucleic acid-binding proteins"/>
    <property type="match status" value="1"/>
</dbReference>
<dbReference type="GO" id="GO:0003911">
    <property type="term" value="F:DNA ligase (NAD+) activity"/>
    <property type="evidence" value="ECO:0007669"/>
    <property type="project" value="UniProtKB-EC"/>
</dbReference>
<keyword evidence="5" id="KW-0227">DNA damage</keyword>
<dbReference type="GO" id="GO:0046872">
    <property type="term" value="F:metal ion binding"/>
    <property type="evidence" value="ECO:0007669"/>
    <property type="project" value="UniProtKB-KW"/>
</dbReference>
<dbReference type="OrthoDB" id="19145at2759"/>
<feature type="chain" id="PRO_5012238744" description="DNA ligase (NAD(+))" evidence="11">
    <location>
        <begin position="18"/>
        <end position="811"/>
    </location>
</feature>
<dbReference type="SMART" id="SM00532">
    <property type="entry name" value="LIGANc"/>
    <property type="match status" value="1"/>
</dbReference>
<dbReference type="InterPro" id="IPR012340">
    <property type="entry name" value="NA-bd_OB-fold"/>
</dbReference>
<dbReference type="Pfam" id="PF00533">
    <property type="entry name" value="BRCT"/>
    <property type="match status" value="1"/>
</dbReference>
<evidence type="ECO:0000256" key="8">
    <source>
        <dbReference type="ARBA" id="ARBA00023027"/>
    </source>
</evidence>
<dbReference type="Gene3D" id="3.40.50.10190">
    <property type="entry name" value="BRCT domain"/>
    <property type="match status" value="1"/>
</dbReference>
<dbReference type="NCBIfam" id="NF005932">
    <property type="entry name" value="PRK07956.1"/>
    <property type="match status" value="1"/>
</dbReference>
<comment type="catalytic activity">
    <reaction evidence="10">
        <text>NAD(+) + (deoxyribonucleotide)n-3'-hydroxyl + 5'-phospho-(deoxyribonucleotide)m = (deoxyribonucleotide)n+m + AMP + beta-nicotinamide D-nucleotide.</text>
        <dbReference type="EC" id="6.5.1.2"/>
    </reaction>
</comment>
<evidence type="ECO:0000256" key="9">
    <source>
        <dbReference type="ARBA" id="ARBA00023204"/>
    </source>
</evidence>
<dbReference type="SUPFAM" id="SSF52113">
    <property type="entry name" value="BRCT domain"/>
    <property type="match status" value="1"/>
</dbReference>
<dbReference type="InParanoid" id="A0A1Z5JXB5"/>
<proteinExistence type="inferred from homology"/>
<dbReference type="NCBIfam" id="TIGR00575">
    <property type="entry name" value="dnlj"/>
    <property type="match status" value="1"/>
</dbReference>
<dbReference type="HAMAP" id="MF_01588">
    <property type="entry name" value="DNA_ligase_A"/>
    <property type="match status" value="1"/>
</dbReference>
<dbReference type="Pfam" id="PF03120">
    <property type="entry name" value="OB_DNA_ligase"/>
    <property type="match status" value="1"/>
</dbReference>
<keyword evidence="8" id="KW-0520">NAD</keyword>
<dbReference type="InterPro" id="IPR013840">
    <property type="entry name" value="DNAligase_N"/>
</dbReference>
<feature type="signal peptide" evidence="11">
    <location>
        <begin position="1"/>
        <end position="17"/>
    </location>
</feature>
<gene>
    <name evidence="13" type="ORF">FisN_10Hh132</name>
</gene>
<evidence type="ECO:0000313" key="14">
    <source>
        <dbReference type="Proteomes" id="UP000198406"/>
    </source>
</evidence>
<keyword evidence="2 13" id="KW-0436">Ligase</keyword>